<evidence type="ECO:0000256" key="1">
    <source>
        <dbReference type="ARBA" id="ARBA00008791"/>
    </source>
</evidence>
<organism evidence="3 4">
    <name type="scientific">Cryptosporangium japonicum</name>
    <dbReference type="NCBI Taxonomy" id="80872"/>
    <lineage>
        <taxon>Bacteria</taxon>
        <taxon>Bacillati</taxon>
        <taxon>Actinomycetota</taxon>
        <taxon>Actinomycetes</taxon>
        <taxon>Cryptosporangiales</taxon>
        <taxon>Cryptosporangiaceae</taxon>
        <taxon>Cryptosporangium</taxon>
    </lineage>
</organism>
<keyword evidence="4" id="KW-1185">Reference proteome</keyword>
<dbReference type="RefSeq" id="WP_344647095.1">
    <property type="nucleotide sequence ID" value="NZ_BAAAGX010000003.1"/>
</dbReference>
<dbReference type="InterPro" id="IPR014729">
    <property type="entry name" value="Rossmann-like_a/b/a_fold"/>
</dbReference>
<dbReference type="SUPFAM" id="SSF52402">
    <property type="entry name" value="Adenine nucleotide alpha hydrolases-like"/>
    <property type="match status" value="2"/>
</dbReference>
<accession>A0ABN0TJ73</accession>
<dbReference type="Proteomes" id="UP001500967">
    <property type="component" value="Unassembled WGS sequence"/>
</dbReference>
<dbReference type="InterPro" id="IPR006016">
    <property type="entry name" value="UspA"/>
</dbReference>
<dbReference type="Gene3D" id="3.40.50.12370">
    <property type="match status" value="1"/>
</dbReference>
<dbReference type="EMBL" id="BAAAGX010000003">
    <property type="protein sequence ID" value="GAA0223080.1"/>
    <property type="molecule type" value="Genomic_DNA"/>
</dbReference>
<proteinExistence type="inferred from homology"/>
<comment type="similarity">
    <text evidence="1">Belongs to the universal stress protein A family.</text>
</comment>
<feature type="domain" description="UspA" evidence="2">
    <location>
        <begin position="8"/>
        <end position="154"/>
    </location>
</feature>
<evidence type="ECO:0000259" key="2">
    <source>
        <dbReference type="Pfam" id="PF00582"/>
    </source>
</evidence>
<comment type="caution">
    <text evidence="3">The sequence shown here is derived from an EMBL/GenBank/DDBJ whole genome shotgun (WGS) entry which is preliminary data.</text>
</comment>
<dbReference type="PRINTS" id="PR01438">
    <property type="entry name" value="UNVRSLSTRESS"/>
</dbReference>
<dbReference type="PANTHER" id="PTHR46268:SF6">
    <property type="entry name" value="UNIVERSAL STRESS PROTEIN UP12"/>
    <property type="match status" value="1"/>
</dbReference>
<feature type="domain" description="UspA" evidence="2">
    <location>
        <begin position="233"/>
        <end position="281"/>
    </location>
</feature>
<reference evidence="3 4" key="1">
    <citation type="journal article" date="2019" name="Int. J. Syst. Evol. Microbiol.">
        <title>The Global Catalogue of Microorganisms (GCM) 10K type strain sequencing project: providing services to taxonomists for standard genome sequencing and annotation.</title>
        <authorList>
            <consortium name="The Broad Institute Genomics Platform"/>
            <consortium name="The Broad Institute Genome Sequencing Center for Infectious Disease"/>
            <person name="Wu L."/>
            <person name="Ma J."/>
        </authorList>
    </citation>
    <scope>NUCLEOTIDE SEQUENCE [LARGE SCALE GENOMIC DNA]</scope>
    <source>
        <strain evidence="3 4">JCM 10425</strain>
    </source>
</reference>
<dbReference type="InterPro" id="IPR006015">
    <property type="entry name" value="Universal_stress_UspA"/>
</dbReference>
<evidence type="ECO:0000313" key="3">
    <source>
        <dbReference type="EMBL" id="GAA0223080.1"/>
    </source>
</evidence>
<sequence>MSDPAAPHLLLGYDGSPAANAAIDAGARLFPAAKATLAYLWTPPFASEEIRNRLWAGAKNIDAFRAAVEQEGTREATRLIAAGIQLARAAGWDAEPRLEAAYGGNGLELAQLAGEIDADLVVVGSRGLGGTRAFLGSVSDMVVHYSPRPVLVIPQPLLSAEYDALPDGAVVVGWDGSPGAADALAAARELFPSRPFVLVSVGDVDADAPALPEGTKVTTLEVPGTIGPHGRVVAEALSDAARASGAALIVVGSRGRSPVREMLLGSVAMATLHHAHRPVLVAAHRAAEPS</sequence>
<dbReference type="Pfam" id="PF00582">
    <property type="entry name" value="Usp"/>
    <property type="match status" value="2"/>
</dbReference>
<evidence type="ECO:0000313" key="4">
    <source>
        <dbReference type="Proteomes" id="UP001500967"/>
    </source>
</evidence>
<dbReference type="Gene3D" id="3.40.50.620">
    <property type="entry name" value="HUPs"/>
    <property type="match status" value="1"/>
</dbReference>
<gene>
    <name evidence="3" type="ORF">GCM10009539_05360</name>
</gene>
<protein>
    <submittedName>
        <fullName evidence="3">Universal stress protein</fullName>
    </submittedName>
</protein>
<dbReference type="PANTHER" id="PTHR46268">
    <property type="entry name" value="STRESS RESPONSE PROTEIN NHAX"/>
    <property type="match status" value="1"/>
</dbReference>
<name>A0ABN0TJ73_9ACTN</name>